<organism evidence="1 2">
    <name type="scientific">Paraburkholderia diazotrophica</name>
    <dbReference type="NCBI Taxonomy" id="667676"/>
    <lineage>
        <taxon>Bacteria</taxon>
        <taxon>Pseudomonadati</taxon>
        <taxon>Pseudomonadota</taxon>
        <taxon>Betaproteobacteria</taxon>
        <taxon>Burkholderiales</taxon>
        <taxon>Burkholderiaceae</taxon>
        <taxon>Paraburkholderia</taxon>
    </lineage>
</organism>
<evidence type="ECO:0000313" key="2">
    <source>
        <dbReference type="Proteomes" id="UP000198866"/>
    </source>
</evidence>
<dbReference type="OrthoDB" id="9133500at2"/>
<sequence length="209" mass="23219">MRLGDRLDRRFSGKVEFLVLFVCALLIGLIVPCQAVEPHDASIIHVTLGDPPFEAPVSFAIPGALRPEIHDNFFRIRVSYPSMHATSNFKKLEDDTLDIVVKAYPKNGTMADSIVSGSIGAKMIGNEQGFSVYRQPLGHSAPKKVWAFLDQNGNNVAIQDLGSYSVRYQLTHGVKRLYVVDCFFSKKLDANFRDIDAAAMKLVTDIFAR</sequence>
<proteinExistence type="predicted"/>
<protein>
    <submittedName>
        <fullName evidence="1">Uncharacterized protein</fullName>
    </submittedName>
</protein>
<dbReference type="RefSeq" id="WP_143062452.1">
    <property type="nucleotide sequence ID" value="NZ_FNYE01000076.1"/>
</dbReference>
<dbReference type="AlphaFoldDB" id="A0A1H7EIT8"/>
<accession>A0A1H7EIT8</accession>
<evidence type="ECO:0000313" key="1">
    <source>
        <dbReference type="EMBL" id="SEK13791.1"/>
    </source>
</evidence>
<dbReference type="EMBL" id="FNYE01000076">
    <property type="protein sequence ID" value="SEK13791.1"/>
    <property type="molecule type" value="Genomic_DNA"/>
</dbReference>
<keyword evidence="2" id="KW-1185">Reference proteome</keyword>
<reference evidence="2" key="1">
    <citation type="submission" date="2016-10" db="EMBL/GenBank/DDBJ databases">
        <authorList>
            <person name="Varghese N."/>
            <person name="Submissions S."/>
        </authorList>
    </citation>
    <scope>NUCLEOTIDE SEQUENCE [LARGE SCALE GENOMIC DNA]</scope>
    <source>
        <strain evidence="2">LMG 26031</strain>
    </source>
</reference>
<name>A0A1H7EIT8_9BURK</name>
<gene>
    <name evidence="1" type="ORF">SAMN05192539_10767</name>
</gene>
<dbReference type="Proteomes" id="UP000198866">
    <property type="component" value="Unassembled WGS sequence"/>
</dbReference>